<dbReference type="OrthoDB" id="6370543at2"/>
<reference evidence="2 3" key="1">
    <citation type="submission" date="2017-05" db="EMBL/GenBank/DDBJ databases">
        <title>Genomic insights into alkan degradation activity of Oleiphilus messinensis.</title>
        <authorList>
            <person name="Kozyavkin S.A."/>
            <person name="Slesarev A.I."/>
            <person name="Golyshin P.N."/>
            <person name="Korzhenkov A."/>
            <person name="Golyshina O.N."/>
            <person name="Toshchakov S.V."/>
        </authorList>
    </citation>
    <scope>NUCLEOTIDE SEQUENCE [LARGE SCALE GENOMIC DNA]</scope>
    <source>
        <strain evidence="2 3">ME102</strain>
    </source>
</reference>
<feature type="transmembrane region" description="Helical" evidence="1">
    <location>
        <begin position="6"/>
        <end position="28"/>
    </location>
</feature>
<evidence type="ECO:0000313" key="2">
    <source>
        <dbReference type="EMBL" id="ARU57060.1"/>
    </source>
</evidence>
<sequence length="100" mass="10656">MADIMIIVVATAVLSSALTAAAIYVLFLKVVAPAMDQKIAEIREISSDVEARIAKGVKKGLAESFRDIPKTTVRETTRTMVKAGSGLVEGGLSSFFNDRP</sequence>
<evidence type="ECO:0000256" key="1">
    <source>
        <dbReference type="SAM" id="Phobius"/>
    </source>
</evidence>
<keyword evidence="1" id="KW-0812">Transmembrane</keyword>
<organism evidence="2 3">
    <name type="scientific">Oleiphilus messinensis</name>
    <dbReference type="NCBI Taxonomy" id="141451"/>
    <lineage>
        <taxon>Bacteria</taxon>
        <taxon>Pseudomonadati</taxon>
        <taxon>Pseudomonadota</taxon>
        <taxon>Gammaproteobacteria</taxon>
        <taxon>Oceanospirillales</taxon>
        <taxon>Oleiphilaceae</taxon>
        <taxon>Oleiphilus</taxon>
    </lineage>
</organism>
<name>A0A1Y0I9Z6_9GAMM</name>
<dbReference type="KEGG" id="ome:OLMES_3017"/>
<dbReference type="EMBL" id="CP021425">
    <property type="protein sequence ID" value="ARU57060.1"/>
    <property type="molecule type" value="Genomic_DNA"/>
</dbReference>
<evidence type="ECO:0000313" key="3">
    <source>
        <dbReference type="Proteomes" id="UP000196027"/>
    </source>
</evidence>
<protein>
    <submittedName>
        <fullName evidence="2">Uncharacterized protein</fullName>
    </submittedName>
</protein>
<proteinExistence type="predicted"/>
<dbReference type="Proteomes" id="UP000196027">
    <property type="component" value="Chromosome"/>
</dbReference>
<keyword evidence="1" id="KW-0472">Membrane</keyword>
<keyword evidence="1" id="KW-1133">Transmembrane helix</keyword>
<keyword evidence="3" id="KW-1185">Reference proteome</keyword>
<dbReference type="RefSeq" id="WP_157678323.1">
    <property type="nucleotide sequence ID" value="NZ_CP021425.1"/>
</dbReference>
<gene>
    <name evidence="2" type="ORF">OLMES_3017</name>
</gene>
<accession>A0A1Y0I9Z6</accession>
<dbReference type="AlphaFoldDB" id="A0A1Y0I9Z6"/>